<sequence>MEALTEKARNLAFILSEANGYRSRETLTIAAGSGVLEAGTVLGMVTASKKFTGAPDVETVGIEGAETAAAVLGYGVDATDVDVDVVCLTNDAEVKAPMLLFDASVDDPTKRAAKIADLAALGIKAR</sequence>
<evidence type="ECO:0000313" key="2">
    <source>
        <dbReference type="Proteomes" id="UP000223606"/>
    </source>
</evidence>
<dbReference type="Pfam" id="PF02924">
    <property type="entry name" value="HDPD"/>
    <property type="match status" value="1"/>
</dbReference>
<dbReference type="EMBL" id="LT960614">
    <property type="protein sequence ID" value="SON55524.1"/>
    <property type="molecule type" value="Genomic_DNA"/>
</dbReference>
<organism evidence="1 2">
    <name type="scientific">Hartmannibacter diazotrophicus</name>
    <dbReference type="NCBI Taxonomy" id="1482074"/>
    <lineage>
        <taxon>Bacteria</taxon>
        <taxon>Pseudomonadati</taxon>
        <taxon>Pseudomonadota</taxon>
        <taxon>Alphaproteobacteria</taxon>
        <taxon>Hyphomicrobiales</taxon>
        <taxon>Pleomorphomonadaceae</taxon>
        <taxon>Hartmannibacter</taxon>
    </lineage>
</organism>
<dbReference type="InterPro" id="IPR004195">
    <property type="entry name" value="Head_decoration_D"/>
</dbReference>
<dbReference type="AlphaFoldDB" id="A0A2C9D5D5"/>
<keyword evidence="2" id="KW-1185">Reference proteome</keyword>
<dbReference type="OrthoDB" id="7996345at2"/>
<dbReference type="KEGG" id="hdi:HDIA_1983"/>
<evidence type="ECO:0000313" key="1">
    <source>
        <dbReference type="EMBL" id="SON55524.1"/>
    </source>
</evidence>
<dbReference type="RefSeq" id="WP_099556025.1">
    <property type="nucleotide sequence ID" value="NZ_LT960614.1"/>
</dbReference>
<name>A0A2C9D5D5_9HYPH</name>
<gene>
    <name evidence="1" type="ORF">HDIA_1983</name>
</gene>
<dbReference type="Proteomes" id="UP000223606">
    <property type="component" value="Chromosome 1"/>
</dbReference>
<accession>A0A2C9D5D5</accession>
<protein>
    <recommendedName>
        <fullName evidence="3">Head decoration protein</fullName>
    </recommendedName>
</protein>
<evidence type="ECO:0008006" key="3">
    <source>
        <dbReference type="Google" id="ProtNLM"/>
    </source>
</evidence>
<proteinExistence type="predicted"/>
<reference evidence="2" key="1">
    <citation type="submission" date="2017-09" db="EMBL/GenBank/DDBJ databases">
        <title>Genome sequence of Nannocystis excedens DSM 71.</title>
        <authorList>
            <person name="Blom J."/>
        </authorList>
    </citation>
    <scope>NUCLEOTIDE SEQUENCE [LARGE SCALE GENOMIC DNA]</scope>
    <source>
        <strain evidence="2">type strain: E19</strain>
    </source>
</reference>